<dbReference type="CTD" id="8582143"/>
<dbReference type="Proteomes" id="UP000008549">
    <property type="component" value="Unassembled WGS sequence"/>
</dbReference>
<reference evidence="1 2" key="2">
    <citation type="journal article" date="2011" name="PLoS Genet.">
        <title>Caenorhabditis briggsae recombinant inbred line genotypes reveal inter-strain incompatibility and the evolution of recombination.</title>
        <authorList>
            <person name="Ross J.A."/>
            <person name="Koboldt D.C."/>
            <person name="Staisch J.E."/>
            <person name="Chamberlin H.M."/>
            <person name="Gupta B.P."/>
            <person name="Miller R.D."/>
            <person name="Baird S.E."/>
            <person name="Haag E.S."/>
        </authorList>
    </citation>
    <scope>NUCLEOTIDE SEQUENCE [LARGE SCALE GENOMIC DNA]</scope>
    <source>
        <strain evidence="1 2">AF16</strain>
    </source>
</reference>
<gene>
    <name evidence="1 3" type="ORF">CBG12646</name>
    <name evidence="1" type="ORF">CBG_12646</name>
</gene>
<keyword evidence="2" id="KW-1185">Reference proteome</keyword>
<dbReference type="EMBL" id="HE600940">
    <property type="protein sequence ID" value="CAP31594.1"/>
    <property type="molecule type" value="Genomic_DNA"/>
</dbReference>
<protein>
    <submittedName>
        <fullName evidence="1">Protein CBG12646</fullName>
    </submittedName>
</protein>
<dbReference type="GeneID" id="8582143"/>
<dbReference type="AlphaFoldDB" id="A8XG88"/>
<evidence type="ECO:0000313" key="1">
    <source>
        <dbReference type="EMBL" id="CAP31594.1"/>
    </source>
</evidence>
<proteinExistence type="predicted"/>
<organism evidence="1 2">
    <name type="scientific">Caenorhabditis briggsae</name>
    <dbReference type="NCBI Taxonomy" id="6238"/>
    <lineage>
        <taxon>Eukaryota</taxon>
        <taxon>Metazoa</taxon>
        <taxon>Ecdysozoa</taxon>
        <taxon>Nematoda</taxon>
        <taxon>Chromadorea</taxon>
        <taxon>Rhabditida</taxon>
        <taxon>Rhabditina</taxon>
        <taxon>Rhabditomorpha</taxon>
        <taxon>Rhabditoidea</taxon>
        <taxon>Rhabditidae</taxon>
        <taxon>Peloderinae</taxon>
        <taxon>Caenorhabditis</taxon>
    </lineage>
</organism>
<dbReference type="WormBase" id="CBG12646">
    <property type="protein sequence ID" value="CBP41242"/>
    <property type="gene ID" value="WBGene00033564"/>
</dbReference>
<accession>A8XG88</accession>
<dbReference type="RefSeq" id="XP_002640147.1">
    <property type="nucleotide sequence ID" value="XM_002640101.1"/>
</dbReference>
<evidence type="ECO:0000313" key="2">
    <source>
        <dbReference type="Proteomes" id="UP000008549"/>
    </source>
</evidence>
<dbReference type="InParanoid" id="A8XG88"/>
<evidence type="ECO:0000313" key="3">
    <source>
        <dbReference type="WormBase" id="CBG12646"/>
    </source>
</evidence>
<dbReference type="KEGG" id="cbr:CBG_12646"/>
<name>A8XG88_CAEBR</name>
<sequence>MHHSLPVSHFSIHFISSFQCLFQYSVLRSSCSQKSSVYWNQIKYLVFGIKMVVDYATDLLSLDIYGLLIDENGMWAFDCINDRQEKLLGVLMRMSTEFKETTVSKDGMVSKQR</sequence>
<reference evidence="1 2" key="1">
    <citation type="journal article" date="2003" name="PLoS Biol.">
        <title>The genome sequence of Caenorhabditis briggsae: a platform for comparative genomics.</title>
        <authorList>
            <person name="Stein L.D."/>
            <person name="Bao Z."/>
            <person name="Blasiar D."/>
            <person name="Blumenthal T."/>
            <person name="Brent M.R."/>
            <person name="Chen N."/>
            <person name="Chinwalla A."/>
            <person name="Clarke L."/>
            <person name="Clee C."/>
            <person name="Coghlan A."/>
            <person name="Coulson A."/>
            <person name="D'Eustachio P."/>
            <person name="Fitch D.H."/>
            <person name="Fulton L.A."/>
            <person name="Fulton R.E."/>
            <person name="Griffiths-Jones S."/>
            <person name="Harris T.W."/>
            <person name="Hillier L.W."/>
            <person name="Kamath R."/>
            <person name="Kuwabara P.E."/>
            <person name="Mardis E.R."/>
            <person name="Marra M.A."/>
            <person name="Miner T.L."/>
            <person name="Minx P."/>
            <person name="Mullikin J.C."/>
            <person name="Plumb R.W."/>
            <person name="Rogers J."/>
            <person name="Schein J.E."/>
            <person name="Sohrmann M."/>
            <person name="Spieth J."/>
            <person name="Stajich J.E."/>
            <person name="Wei C."/>
            <person name="Willey D."/>
            <person name="Wilson R.K."/>
            <person name="Durbin R."/>
            <person name="Waterston R.H."/>
        </authorList>
    </citation>
    <scope>NUCLEOTIDE SEQUENCE [LARGE SCALE GENOMIC DNA]</scope>
    <source>
        <strain evidence="1 2">AF16</strain>
    </source>
</reference>
<dbReference type="HOGENOM" id="CLU_2135701_0_0_1"/>